<reference evidence="10 11" key="2">
    <citation type="journal article" date="2013" name="IMA Fungus">
        <title>IMA Genome-F 1: Ceratocystis fimbriata: Draft nuclear genome sequence for the plant pathogen, Ceratocystis fimbriata.</title>
        <authorList>
            <person name="Wilken P.M."/>
            <person name="Steenkamp E.T."/>
            <person name="Wingfield M.J."/>
            <person name="de Beer Z.W."/>
            <person name="Wingfield B.D."/>
        </authorList>
    </citation>
    <scope>NUCLEOTIDE SEQUENCE [LARGE SCALE GENOMIC DNA]</scope>
    <source>
        <strain evidence="10 11">CBS 114723</strain>
    </source>
</reference>
<dbReference type="Proteomes" id="UP000222788">
    <property type="component" value="Unassembled WGS sequence"/>
</dbReference>
<dbReference type="EMBL" id="APWK03000154">
    <property type="protein sequence ID" value="PHH50029.1"/>
    <property type="molecule type" value="Genomic_DNA"/>
</dbReference>
<feature type="compositionally biased region" description="Low complexity" evidence="8">
    <location>
        <begin position="107"/>
        <end position="117"/>
    </location>
</feature>
<evidence type="ECO:0000313" key="10">
    <source>
        <dbReference type="EMBL" id="PHH50029.1"/>
    </source>
</evidence>
<evidence type="ECO:0000256" key="8">
    <source>
        <dbReference type="SAM" id="MobiDB-lite"/>
    </source>
</evidence>
<evidence type="ECO:0000256" key="5">
    <source>
        <dbReference type="ARBA" id="ARBA00022963"/>
    </source>
</evidence>
<keyword evidence="5 7" id="KW-0442">Lipid degradation</keyword>
<feature type="region of interest" description="Disordered" evidence="8">
    <location>
        <begin position="771"/>
        <end position="794"/>
    </location>
</feature>
<dbReference type="GO" id="GO:0009395">
    <property type="term" value="P:phospholipid catabolic process"/>
    <property type="evidence" value="ECO:0007669"/>
    <property type="project" value="TreeGrafter"/>
</dbReference>
<feature type="compositionally biased region" description="Low complexity" evidence="8">
    <location>
        <begin position="174"/>
        <end position="188"/>
    </location>
</feature>
<dbReference type="GO" id="GO:0004630">
    <property type="term" value="F:phospholipase D activity"/>
    <property type="evidence" value="ECO:0007669"/>
    <property type="project" value="UniProtKB-UniRule"/>
</dbReference>
<feature type="region of interest" description="Disordered" evidence="8">
    <location>
        <begin position="1626"/>
        <end position="1771"/>
    </location>
</feature>
<dbReference type="Pfam" id="PF13091">
    <property type="entry name" value="PLDc_2"/>
    <property type="match status" value="1"/>
</dbReference>
<comment type="similarity">
    <text evidence="2 7">Belongs to the phospholipase D family.</text>
</comment>
<feature type="region of interest" description="Disordered" evidence="8">
    <location>
        <begin position="1375"/>
        <end position="1505"/>
    </location>
</feature>
<dbReference type="CDD" id="cd09138">
    <property type="entry name" value="PLDc_vPLD1_2_yPLD_like_1"/>
    <property type="match status" value="1"/>
</dbReference>
<feature type="compositionally biased region" description="Low complexity" evidence="8">
    <location>
        <begin position="1626"/>
        <end position="1643"/>
    </location>
</feature>
<name>A0A2C5W8J5_9PEZI</name>
<feature type="compositionally biased region" description="Basic residues" evidence="8">
    <location>
        <begin position="246"/>
        <end position="256"/>
    </location>
</feature>
<evidence type="ECO:0000256" key="2">
    <source>
        <dbReference type="ARBA" id="ARBA00008664"/>
    </source>
</evidence>
<feature type="compositionally biased region" description="Gly residues" evidence="8">
    <location>
        <begin position="1013"/>
        <end position="1027"/>
    </location>
</feature>
<feature type="domain" description="PLD phosphodiesterase" evidence="9">
    <location>
        <begin position="1286"/>
        <end position="1313"/>
    </location>
</feature>
<feature type="compositionally biased region" description="Polar residues" evidence="8">
    <location>
        <begin position="25"/>
        <end position="35"/>
    </location>
</feature>
<keyword evidence="6" id="KW-0443">Lipid metabolism</keyword>
<feature type="compositionally biased region" description="Basic and acidic residues" evidence="8">
    <location>
        <begin position="992"/>
        <end position="1007"/>
    </location>
</feature>
<dbReference type="CDD" id="cd01254">
    <property type="entry name" value="PH_PLD"/>
    <property type="match status" value="1"/>
</dbReference>
<keyword evidence="3" id="KW-0677">Repeat</keyword>
<dbReference type="InterPro" id="IPR015679">
    <property type="entry name" value="PLipase_D_fam"/>
</dbReference>
<dbReference type="Gene3D" id="3.30.870.10">
    <property type="entry name" value="Endonuclease Chain A"/>
    <property type="match status" value="2"/>
</dbReference>
<feature type="compositionally biased region" description="Low complexity" evidence="8">
    <location>
        <begin position="1470"/>
        <end position="1491"/>
    </location>
</feature>
<feature type="region of interest" description="Disordered" evidence="8">
    <location>
        <begin position="534"/>
        <end position="615"/>
    </location>
</feature>
<dbReference type="OrthoDB" id="14911at2759"/>
<dbReference type="InterPro" id="IPR016555">
    <property type="entry name" value="PLipase_D_euk"/>
</dbReference>
<evidence type="ECO:0000256" key="4">
    <source>
        <dbReference type="ARBA" id="ARBA00022801"/>
    </source>
</evidence>
<dbReference type="GO" id="GO:0006654">
    <property type="term" value="P:phosphatidic acid biosynthetic process"/>
    <property type="evidence" value="ECO:0007669"/>
    <property type="project" value="InterPro"/>
</dbReference>
<feature type="compositionally biased region" description="Basic residues" evidence="8">
    <location>
        <begin position="1748"/>
        <end position="1763"/>
    </location>
</feature>
<feature type="compositionally biased region" description="Basic and acidic residues" evidence="8">
    <location>
        <begin position="235"/>
        <end position="245"/>
    </location>
</feature>
<evidence type="ECO:0000256" key="1">
    <source>
        <dbReference type="ARBA" id="ARBA00000798"/>
    </source>
</evidence>
<dbReference type="InterPro" id="IPR001736">
    <property type="entry name" value="PLipase_D/transphosphatidylase"/>
</dbReference>
<dbReference type="STRING" id="1035309.A0A2C5W8J5"/>
<dbReference type="FunFam" id="3.30.870.10:FF:000011">
    <property type="entry name" value="Phospholipase"/>
    <property type="match status" value="1"/>
</dbReference>
<evidence type="ECO:0000256" key="3">
    <source>
        <dbReference type="ARBA" id="ARBA00022737"/>
    </source>
</evidence>
<dbReference type="Pfam" id="PF00614">
    <property type="entry name" value="PLDc"/>
    <property type="match status" value="1"/>
</dbReference>
<feature type="region of interest" description="Disordered" evidence="8">
    <location>
        <begin position="991"/>
        <end position="1027"/>
    </location>
</feature>
<feature type="compositionally biased region" description="Acidic residues" evidence="8">
    <location>
        <begin position="1375"/>
        <end position="1384"/>
    </location>
</feature>
<feature type="compositionally biased region" description="Pro residues" evidence="8">
    <location>
        <begin position="1492"/>
        <end position="1501"/>
    </location>
</feature>
<feature type="compositionally biased region" description="Basic residues" evidence="8">
    <location>
        <begin position="587"/>
        <end position="604"/>
    </location>
</feature>
<comment type="catalytic activity">
    <reaction evidence="1 7">
        <text>a 1,2-diacyl-sn-glycero-3-phosphocholine + H2O = a 1,2-diacyl-sn-glycero-3-phosphate + choline + H(+)</text>
        <dbReference type="Rhea" id="RHEA:14445"/>
        <dbReference type="ChEBI" id="CHEBI:15354"/>
        <dbReference type="ChEBI" id="CHEBI:15377"/>
        <dbReference type="ChEBI" id="CHEBI:15378"/>
        <dbReference type="ChEBI" id="CHEBI:57643"/>
        <dbReference type="ChEBI" id="CHEBI:58608"/>
        <dbReference type="EC" id="3.1.4.4"/>
    </reaction>
</comment>
<keyword evidence="4 7" id="KW-0378">Hydrolase</keyword>
<feature type="compositionally biased region" description="Basic and acidic residues" evidence="8">
    <location>
        <begin position="577"/>
        <end position="586"/>
    </location>
</feature>
<feature type="compositionally biased region" description="Basic and acidic residues" evidence="8">
    <location>
        <begin position="38"/>
        <end position="47"/>
    </location>
</feature>
<dbReference type="PROSITE" id="PS50035">
    <property type="entry name" value="PLD"/>
    <property type="match status" value="2"/>
</dbReference>
<feature type="compositionally biased region" description="Polar residues" evidence="8">
    <location>
        <begin position="160"/>
        <end position="173"/>
    </location>
</feature>
<feature type="compositionally biased region" description="Polar residues" evidence="8">
    <location>
        <begin position="94"/>
        <end position="106"/>
    </location>
</feature>
<feature type="compositionally biased region" description="Polar residues" evidence="8">
    <location>
        <begin position="323"/>
        <end position="335"/>
    </location>
</feature>
<dbReference type="PIRSF" id="PIRSF009376">
    <property type="entry name" value="Phospholipase_D_euk"/>
    <property type="match status" value="1"/>
</dbReference>
<feature type="compositionally biased region" description="Polar residues" evidence="8">
    <location>
        <begin position="1653"/>
        <end position="1662"/>
    </location>
</feature>
<evidence type="ECO:0000313" key="11">
    <source>
        <dbReference type="Proteomes" id="UP000222788"/>
    </source>
</evidence>
<evidence type="ECO:0000259" key="9">
    <source>
        <dbReference type="PROSITE" id="PS50035"/>
    </source>
</evidence>
<dbReference type="PANTHER" id="PTHR18896">
    <property type="entry name" value="PHOSPHOLIPASE D"/>
    <property type="match status" value="1"/>
</dbReference>
<keyword evidence="11" id="KW-1185">Reference proteome</keyword>
<feature type="region of interest" description="Disordered" evidence="8">
    <location>
        <begin position="160"/>
        <end position="269"/>
    </location>
</feature>
<sequence length="1819" mass="202647">MEHQNVAVVNDRPSKPMPEPSPTPQLDSQSLSSQRPELMQERIDMRDYGSLGRSETAPSLGDSASRTSHPYRNISPLALPPLNIKDALEDRLQESPSTVSALSQQPATATTAAVSAVSDRRNVQFAGPSAPSHSRQASWEENDASRHLASSFMSKLKSLGLQSPRSTSGVAGNSTPQSRSSSPNNSRTLPVSIENDQSSDPALAASVVGETDSNVNTGLDNDADADADAEETADETMREDGDSKKTLKKKRKIRRPRLPEWASSPNTSEIAPVPLSAGLMMRHRGSLPGLSEEAERWSAVVSEGEGRERLEKKKRPHKRNHISRASGTEAGLSSSRRGHMRRLTSFGGGIDTMASGAVSDIDGATTPRRNFFSHERAATLGAQGWHMVKNTLKMLRSKRDDRFNMSKSAELISELQAGAPAAMLLATYMQRDEHGNKRIPVLLEQLQLNITDSKHRPEDDSERHSIFTISMIYGSGPSSMQWTITRTLSDIYQLHLRYRVKTTTARQEGVLARYRQPKFPSAIFPWFRSFRSHGDESDEEEEAGESGQANLNVREGGRSKDNSTENPDMANLPPLEEPPRIHDQHSRRPSSSHSRLHSRSHSRSHSLSNLTDDGGSGVDDIGIGASYSGQLAASATRRRHVDRQRKALEKYLREMIKWLMIRPDSNRMCRFLELSALGVRLAAEGSHHGKECYLHIQSSKGLDFRRVLTPGKVIARHSRKWFLVRQSYIVCVESPENMNVYDVYLVDAAFDIGHKRKKKLFGRGGSTPVTPVTPVALDDEDSEKGEGPINSGKHHRMTLYTSERKVKLFSRNHSVIQQFEASVREMLATTPWHQPNRFDSFGPVRHNVYAQWLVDGRDYMWNVSRAIQMARDVIYIHDWWLSPELYMRRPAAISQKWRLDRLLQRKAQEGVKVFVIVYRNVEAAIPIDSTHTKFSLLNLHPNIFIQRSPHQFKKNQFIYAHHEKLVIVDHDIAFLGGIDLCFGRWDSPQHPLTDDRPTGFEPPKEDPNCPSGSGAGPSSGFGAGSGAGLSLHNPSRYQMFPGKDYSNPRVQDFYRLNEPYEEMYDRSRVPRMPWHDVAMQVVGQPARDLTRHFVQRWNYIRRGRKATRPLPFLLPPPDAKLEQLEQLGLTGTCEVQLLRSAGNWSLGTNHTEHSIQNAYIKMIEDSDHFVYMENQFFVTSTEFDGVRIMNRIGDALVARAIRAHRENQDWRCVIIIPLMPGFQNTVDNAEGTSIRLILESQYRSISRGPHSIFGRLDDAGINAEDYIQFFSLRQWGKMENGVLVTEQLYIHAKIIIVDDRVALIGSANINERSMLGDRDSEVAAVVRDTDLIDSHMAGKPYQVGRFAHTLRMRLMREHLGLDVDEILEEDLAAEMEQEEQDDEFSCSGSDIAGTDSMFSEGEHHHGNDEEVVELEMPTSGSRAHPNPNSHETDNHDVITEDHGIPGKTAEVHKSRGRSNTNLSRGRRPSRMSASSAPSRPSAGASSTRPEQTPGPAPPPTSSHPLAADITLAPLHKDCMRDPVAPEFIDKIWNHVAANNTTLYRRVFRCMPDNEVSTWNDYRDYMDYAERFMESMESNVADNRPSGSSHGHINHPTIDLKAAAHAANEARNHLVIDDNALSGAATATDGSTTTIPSTSGAGPPLGRLRVPLNIDTSGSSIPASTGAMPNPADGPSPVLPAGDTPFPPLDPSITIPPATPDGERSREKRTTFSTPSRHPITAVNGMAHEGTSGTGAAAPQAPLSTSGTLRKRKRTNTKGSRHRNNPQNPLEVLPQHDAEELLGLMQGPLVQFPYDWLLTEENKRNWGYQVDHVAPLQIYI</sequence>
<feature type="domain" description="PLD phosphodiesterase" evidence="9">
    <location>
        <begin position="957"/>
        <end position="984"/>
    </location>
</feature>
<dbReference type="CDD" id="cd09141">
    <property type="entry name" value="PLDc_vPLD1_2_yPLD_like_2"/>
    <property type="match status" value="1"/>
</dbReference>
<dbReference type="EC" id="3.1.4.4" evidence="7"/>
<accession>A0A2C5W8J5</accession>
<protein>
    <recommendedName>
        <fullName evidence="7">Phospholipase</fullName>
        <ecNumber evidence="7">3.1.4.4</ecNumber>
    </recommendedName>
</protein>
<comment type="caution">
    <text evidence="10">The sequence shown here is derived from an EMBL/GenBank/DDBJ whole genome shotgun (WGS) entry which is preliminary data.</text>
</comment>
<evidence type="ECO:0000256" key="6">
    <source>
        <dbReference type="ARBA" id="ARBA00023098"/>
    </source>
</evidence>
<dbReference type="InterPro" id="IPR025202">
    <property type="entry name" value="PLD-like_dom"/>
</dbReference>
<feature type="compositionally biased region" description="Acidic residues" evidence="8">
    <location>
        <begin position="221"/>
        <end position="234"/>
    </location>
</feature>
<dbReference type="PANTHER" id="PTHR18896:SF76">
    <property type="entry name" value="PHOSPHOLIPASE"/>
    <property type="match status" value="1"/>
</dbReference>
<organism evidence="10 11">
    <name type="scientific">Ceratocystis fimbriata CBS 114723</name>
    <dbReference type="NCBI Taxonomy" id="1035309"/>
    <lineage>
        <taxon>Eukaryota</taxon>
        <taxon>Fungi</taxon>
        <taxon>Dikarya</taxon>
        <taxon>Ascomycota</taxon>
        <taxon>Pezizomycotina</taxon>
        <taxon>Sordariomycetes</taxon>
        <taxon>Hypocreomycetidae</taxon>
        <taxon>Microascales</taxon>
        <taxon>Ceratocystidaceae</taxon>
        <taxon>Ceratocystis</taxon>
    </lineage>
</organism>
<dbReference type="GO" id="GO:0035556">
    <property type="term" value="P:intracellular signal transduction"/>
    <property type="evidence" value="ECO:0007669"/>
    <property type="project" value="InterPro"/>
</dbReference>
<proteinExistence type="inferred from homology"/>
<reference evidence="10 11" key="1">
    <citation type="journal article" date="2013" name="Fungal Biol.">
        <title>Analysis of microsatellite markers in the genome of the plant pathogen Ceratocystis fimbriata.</title>
        <authorList>
            <person name="Simpson M.C."/>
            <person name="Wilken P.M."/>
            <person name="Coetzee M.P."/>
            <person name="Wingfield M.J."/>
            <person name="Wingfield B.D."/>
        </authorList>
    </citation>
    <scope>NUCLEOTIDE SEQUENCE [LARGE SCALE GENOMIC DNA]</scope>
    <source>
        <strain evidence="10 11">CBS 114723</strain>
    </source>
</reference>
<dbReference type="SMART" id="SM00155">
    <property type="entry name" value="PLDc"/>
    <property type="match status" value="2"/>
</dbReference>
<gene>
    <name evidence="10" type="primary">pld1_1</name>
    <name evidence="10" type="ORF">CFIMG_005905RA</name>
</gene>
<feature type="region of interest" description="Disordered" evidence="8">
    <location>
        <begin position="1"/>
        <end position="80"/>
    </location>
</feature>
<feature type="region of interest" description="Disordered" evidence="8">
    <location>
        <begin position="302"/>
        <end position="349"/>
    </location>
</feature>
<feature type="region of interest" description="Disordered" evidence="8">
    <location>
        <begin position="92"/>
        <end position="144"/>
    </location>
</feature>
<feature type="compositionally biased region" description="Basic and acidic residues" evidence="8">
    <location>
        <begin position="1430"/>
        <end position="1453"/>
    </location>
</feature>
<feature type="compositionally biased region" description="Basic and acidic residues" evidence="8">
    <location>
        <begin position="1700"/>
        <end position="1709"/>
    </location>
</feature>
<dbReference type="SUPFAM" id="SSF56024">
    <property type="entry name" value="Phospholipase D/nuclease"/>
    <property type="match status" value="2"/>
</dbReference>
<feature type="compositionally biased region" description="Basic residues" evidence="8">
    <location>
        <begin position="312"/>
        <end position="322"/>
    </location>
</feature>
<feature type="compositionally biased region" description="Polar residues" evidence="8">
    <location>
        <begin position="1418"/>
        <end position="1429"/>
    </location>
</feature>
<evidence type="ECO:0000256" key="7">
    <source>
        <dbReference type="PIRNR" id="PIRNR009376"/>
    </source>
</evidence>